<dbReference type="Pfam" id="PF19744">
    <property type="entry name" value="DUF6232"/>
    <property type="match status" value="1"/>
</dbReference>
<dbReference type="EMBL" id="CP066077">
    <property type="protein sequence ID" value="QQC67953.1"/>
    <property type="molecule type" value="Genomic_DNA"/>
</dbReference>
<sequence>MDAALQNATSNDNPDAPVFFNNRGVIVTGAKFILPGNQTYAMDGITTVWMHKDIPSQIGPILCILGGIITGAFSSAFIWIAVAPILVGIFWLALLKPRFSVVLNSTFGETEALEGRDGRWIQDIVWALDKAIADRGG</sequence>
<protein>
    <submittedName>
        <fullName evidence="2">Uncharacterized protein</fullName>
    </submittedName>
</protein>
<keyword evidence="1" id="KW-0472">Membrane</keyword>
<dbReference type="Proteomes" id="UP000595610">
    <property type="component" value="Plasmid unnamed"/>
</dbReference>
<evidence type="ECO:0000256" key="1">
    <source>
        <dbReference type="SAM" id="Phobius"/>
    </source>
</evidence>
<dbReference type="RefSeq" id="WP_157004278.1">
    <property type="nucleotide sequence ID" value="NZ_CP066077.1"/>
</dbReference>
<dbReference type="KEGG" id="pgis:I6I06_28645"/>
<name>A0A7T4TCV3_9BURK</name>
<keyword evidence="3" id="KW-1185">Reference proteome</keyword>
<keyword evidence="1" id="KW-1133">Transmembrane helix</keyword>
<dbReference type="AlphaFoldDB" id="A0A7T4TCV3"/>
<evidence type="ECO:0000313" key="3">
    <source>
        <dbReference type="Proteomes" id="UP000595610"/>
    </source>
</evidence>
<keyword evidence="1" id="KW-0812">Transmembrane</keyword>
<accession>A0A7T4TCV3</accession>
<evidence type="ECO:0000313" key="2">
    <source>
        <dbReference type="EMBL" id="QQC67953.1"/>
    </source>
</evidence>
<keyword evidence="2" id="KW-0614">Plasmid</keyword>
<organism evidence="2 3">
    <name type="scientific">Paraburkholderia ginsengisoli</name>
    <dbReference type="NCBI Taxonomy" id="311231"/>
    <lineage>
        <taxon>Bacteria</taxon>
        <taxon>Pseudomonadati</taxon>
        <taxon>Pseudomonadota</taxon>
        <taxon>Betaproteobacteria</taxon>
        <taxon>Burkholderiales</taxon>
        <taxon>Burkholderiaceae</taxon>
        <taxon>Paraburkholderia</taxon>
    </lineage>
</organism>
<dbReference type="InterPro" id="IPR045629">
    <property type="entry name" value="DUF6232"/>
</dbReference>
<geneLocation type="plasmid" evidence="2 3">
    <name>unnamed</name>
</geneLocation>
<gene>
    <name evidence="2" type="ORF">I6I06_28645</name>
</gene>
<reference evidence="2 3" key="1">
    <citation type="submission" date="2020-12" db="EMBL/GenBank/DDBJ databases">
        <title>FDA dAtabase for Regulatory Grade micrObial Sequences (FDA-ARGOS): Supporting development and validation of Infectious Disease Dx tests.</title>
        <authorList>
            <person name="Nelson B."/>
            <person name="Plummer A."/>
            <person name="Tallon L."/>
            <person name="Sadzewicz L."/>
            <person name="Zhao X."/>
            <person name="Boylan J."/>
            <person name="Ott S."/>
            <person name="Bowen H."/>
            <person name="Vavikolanu K."/>
            <person name="Mehta A."/>
            <person name="Aluvathingal J."/>
            <person name="Nadendla S."/>
            <person name="Myers T."/>
            <person name="Yan Y."/>
            <person name="Sichtig H."/>
        </authorList>
    </citation>
    <scope>NUCLEOTIDE SEQUENCE [LARGE SCALE GENOMIC DNA]</scope>
    <source>
        <strain evidence="2 3">FDAARGOS_1049</strain>
        <plasmid evidence="2 3">unnamed</plasmid>
    </source>
</reference>
<feature type="transmembrane region" description="Helical" evidence="1">
    <location>
        <begin position="61"/>
        <end position="94"/>
    </location>
</feature>
<proteinExistence type="predicted"/>